<dbReference type="Pfam" id="PF12819">
    <property type="entry name" value="Malectin_like"/>
    <property type="match status" value="1"/>
</dbReference>
<dbReference type="GO" id="GO:0016020">
    <property type="term" value="C:membrane"/>
    <property type="evidence" value="ECO:0007669"/>
    <property type="project" value="UniProtKB-SubCell"/>
</dbReference>
<evidence type="ECO:0000256" key="1">
    <source>
        <dbReference type="ARBA" id="ARBA00004167"/>
    </source>
</evidence>
<sequence>MRGMKREGKKKDRIGDEGRWNRGSEKRRDERKGERRKNRNKWRSGSCTYCGFLSIDCGLEESNSNYTDAAAKINYVVDGPYVDSGENKKVAAEYQDIWGVNYRSLNTLRSFPSDEQNCYALPTVVGTKYLVRLEFLYGNYDNKNSSFLEFNLTLGVNHWDTVSLNTTNDRDGYTASEAVFVAWVGWAPVCLVNTGGGTPFVSTLELRPLGFLPYPAEMGYQSLFLYERRNMGPTADDTLRYPDDVYDRFWYPWRPRDDPTYSKISTTFSIEQSALFAVPSTILQTAVVPVGKSTVLTITTRQDKTLDDVMVFLHLADFQNGEFRQFDAYIDDELFGTYNPQYNIGDSNFSNFWYSSTEDSKYNLTLAATAKSKLPPMLNAFEVYGRIAHDNPTTFSQDCKLISLEHTKPIKIHAMALHQTISKKQPCQQHSKKITQIFLIIKRI</sequence>
<feature type="compositionally biased region" description="Basic and acidic residues" evidence="2">
    <location>
        <begin position="1"/>
        <end position="33"/>
    </location>
</feature>
<organism evidence="4">
    <name type="scientific">Oryza barthii</name>
    <dbReference type="NCBI Taxonomy" id="65489"/>
    <lineage>
        <taxon>Eukaryota</taxon>
        <taxon>Viridiplantae</taxon>
        <taxon>Streptophyta</taxon>
        <taxon>Embryophyta</taxon>
        <taxon>Tracheophyta</taxon>
        <taxon>Spermatophyta</taxon>
        <taxon>Magnoliopsida</taxon>
        <taxon>Liliopsida</taxon>
        <taxon>Poales</taxon>
        <taxon>Poaceae</taxon>
        <taxon>BOP clade</taxon>
        <taxon>Oryzoideae</taxon>
        <taxon>Oryzeae</taxon>
        <taxon>Oryzinae</taxon>
        <taxon>Oryza</taxon>
    </lineage>
</organism>
<dbReference type="PANTHER" id="PTHR45631:SF6">
    <property type="entry name" value="OS09G0352000 PROTEIN"/>
    <property type="match status" value="1"/>
</dbReference>
<evidence type="ECO:0000256" key="2">
    <source>
        <dbReference type="SAM" id="MobiDB-lite"/>
    </source>
</evidence>
<accession>A0A0D3HKG0</accession>
<reference evidence="4" key="1">
    <citation type="journal article" date="2009" name="Rice">
        <title>De Novo Next Generation Sequencing of Plant Genomes.</title>
        <authorList>
            <person name="Rounsley S."/>
            <person name="Marri P.R."/>
            <person name="Yu Y."/>
            <person name="He R."/>
            <person name="Sisneros N."/>
            <person name="Goicoechea J.L."/>
            <person name="Lee S.J."/>
            <person name="Angelova A."/>
            <person name="Kudrna D."/>
            <person name="Luo M."/>
            <person name="Affourtit J."/>
            <person name="Desany B."/>
            <person name="Knight J."/>
            <person name="Niazi F."/>
            <person name="Egholm M."/>
            <person name="Wing R.A."/>
        </authorList>
    </citation>
    <scope>NUCLEOTIDE SEQUENCE [LARGE SCALE GENOMIC DNA]</scope>
    <source>
        <strain evidence="4">cv. IRGC 105608</strain>
    </source>
</reference>
<protein>
    <recommendedName>
        <fullName evidence="3">Malectin-like domain-containing protein</fullName>
    </recommendedName>
</protein>
<feature type="region of interest" description="Disordered" evidence="2">
    <location>
        <begin position="1"/>
        <end position="38"/>
    </location>
</feature>
<dbReference type="EnsemblPlants" id="OBART11G09230.1">
    <property type="protein sequence ID" value="OBART11G09230.1"/>
    <property type="gene ID" value="OBART11G09230"/>
</dbReference>
<dbReference type="PANTHER" id="PTHR45631">
    <property type="entry name" value="OS07G0107800 PROTEIN-RELATED"/>
    <property type="match status" value="1"/>
</dbReference>
<dbReference type="STRING" id="65489.A0A0D3HKG0"/>
<comment type="subcellular location">
    <subcellularLocation>
        <location evidence="1">Membrane</location>
        <topology evidence="1">Single-pass membrane protein</topology>
    </subcellularLocation>
</comment>
<evidence type="ECO:0000313" key="4">
    <source>
        <dbReference type="EnsemblPlants" id="OBART11G09230.1"/>
    </source>
</evidence>
<reference evidence="4" key="2">
    <citation type="submission" date="2015-03" db="UniProtKB">
        <authorList>
            <consortium name="EnsemblPlants"/>
        </authorList>
    </citation>
    <scope>IDENTIFICATION</scope>
</reference>
<proteinExistence type="predicted"/>
<evidence type="ECO:0000313" key="5">
    <source>
        <dbReference type="Proteomes" id="UP000026960"/>
    </source>
</evidence>
<dbReference type="HOGENOM" id="CLU_000288_41_5_1"/>
<feature type="domain" description="Malectin-like" evidence="3">
    <location>
        <begin position="55"/>
        <end position="384"/>
    </location>
</feature>
<dbReference type="AlphaFoldDB" id="A0A0D3HKG0"/>
<dbReference type="eggNOG" id="ENOG502QQCZ">
    <property type="taxonomic scope" value="Eukaryota"/>
</dbReference>
<name>A0A0D3HKG0_9ORYZ</name>
<dbReference type="Proteomes" id="UP000026960">
    <property type="component" value="Chromosome 11"/>
</dbReference>
<dbReference type="PaxDb" id="65489-OBART11G09230.1"/>
<evidence type="ECO:0000259" key="3">
    <source>
        <dbReference type="Pfam" id="PF12819"/>
    </source>
</evidence>
<dbReference type="InterPro" id="IPR024788">
    <property type="entry name" value="Malectin-like_Carb-bd_dom"/>
</dbReference>
<dbReference type="Gramene" id="OBART11G09230.1">
    <property type="protein sequence ID" value="OBART11G09230.1"/>
    <property type="gene ID" value="OBART11G09230"/>
</dbReference>
<keyword evidence="5" id="KW-1185">Reference proteome</keyword>